<dbReference type="GO" id="GO:0005886">
    <property type="term" value="C:plasma membrane"/>
    <property type="evidence" value="ECO:0007669"/>
    <property type="project" value="UniProtKB-SubCell"/>
</dbReference>
<dbReference type="Pfam" id="PF00499">
    <property type="entry name" value="Oxidored_q3"/>
    <property type="match status" value="1"/>
</dbReference>
<dbReference type="eggNOG" id="COG0839">
    <property type="taxonomic scope" value="Bacteria"/>
</dbReference>
<comment type="catalytic activity">
    <reaction evidence="2">
        <text>a quinone + NADH + 5 H(+)(in) = a quinol + NAD(+) + 4 H(+)(out)</text>
        <dbReference type="Rhea" id="RHEA:57888"/>
        <dbReference type="ChEBI" id="CHEBI:15378"/>
        <dbReference type="ChEBI" id="CHEBI:24646"/>
        <dbReference type="ChEBI" id="CHEBI:57540"/>
        <dbReference type="ChEBI" id="CHEBI:57945"/>
        <dbReference type="ChEBI" id="CHEBI:132124"/>
    </reaction>
</comment>
<keyword evidence="2" id="KW-0472">Membrane</keyword>
<dbReference type="AlphaFoldDB" id="A0A090CYH2"/>
<keyword evidence="4" id="KW-1185">Reference proteome</keyword>
<evidence type="ECO:0000313" key="4">
    <source>
        <dbReference type="Proteomes" id="UP000031552"/>
    </source>
</evidence>
<comment type="subcellular location">
    <subcellularLocation>
        <location evidence="2">Cell membrane</location>
        <topology evidence="2">Multi-pass membrane protein</topology>
    </subcellularLocation>
</comment>
<dbReference type="InterPro" id="IPR042106">
    <property type="entry name" value="Nuo/plastoQ_OxRdtase_6_NuoJ"/>
</dbReference>
<sequence length="166" mass="18254">MALYVQAILGFFLVLSSMGVIFARKPVYSSLSFLVALLMLAALYLQLSAEFIAVMQVLVYAGAILVLFIFVIVLFQDAHQKINLYAPKSSPILIGGAVGLLLASYIYLASKLKGIFSSQEDLPPWFGTVEALGKALYLDYFFPFEAVILLFLIAIVGSLFIAKKER</sequence>
<reference evidence="3" key="1">
    <citation type="submission" date="2013-12" db="EMBL/GenBank/DDBJ databases">
        <authorList>
            <person name="Linke B."/>
        </authorList>
    </citation>
    <scope>NUCLEOTIDE SEQUENCE [LARGE SCALE GENOMIC DNA]</scope>
    <source>
        <strain evidence="3">CRIB-18</strain>
    </source>
</reference>
<feature type="transmembrane region" description="Helical" evidence="2">
    <location>
        <begin position="140"/>
        <end position="162"/>
    </location>
</feature>
<keyword evidence="2" id="KW-0520">NAD</keyword>
<feature type="transmembrane region" description="Helical" evidence="2">
    <location>
        <begin position="30"/>
        <end position="47"/>
    </location>
</feature>
<accession>A0A090CYH2</accession>
<gene>
    <name evidence="3" type="primary">nuoJ</name>
    <name evidence="3" type="ORF">CSEC_0608</name>
</gene>
<evidence type="ECO:0000313" key="3">
    <source>
        <dbReference type="EMBL" id="CDR33441.1"/>
    </source>
</evidence>
<feature type="transmembrane region" description="Helical" evidence="2">
    <location>
        <begin position="53"/>
        <end position="78"/>
    </location>
</feature>
<dbReference type="RefSeq" id="WP_041016932.1">
    <property type="nucleotide sequence ID" value="NZ_CCEJ010000003.1"/>
</dbReference>
<evidence type="ECO:0000256" key="1">
    <source>
        <dbReference type="ARBA" id="ARBA00005698"/>
    </source>
</evidence>
<feature type="transmembrane region" description="Helical" evidence="2">
    <location>
        <begin position="90"/>
        <end position="108"/>
    </location>
</feature>
<dbReference type="Proteomes" id="UP000031552">
    <property type="component" value="Unassembled WGS sequence"/>
</dbReference>
<protein>
    <recommendedName>
        <fullName evidence="2">NADH-quinone oxidoreductase subunit J</fullName>
        <ecNumber evidence="2">7.1.1.-</ecNumber>
    </recommendedName>
</protein>
<dbReference type="GO" id="GO:0016491">
    <property type="term" value="F:oxidoreductase activity"/>
    <property type="evidence" value="ECO:0007669"/>
    <property type="project" value="UniProtKB-KW"/>
</dbReference>
<proteinExistence type="inferred from homology"/>
<comment type="caution">
    <text evidence="3">The sequence shown here is derived from an EMBL/GenBank/DDBJ whole genome shotgun (WGS) entry which is preliminary data.</text>
</comment>
<keyword evidence="2" id="KW-1003">Cell membrane</keyword>
<keyword evidence="2" id="KW-1133">Transmembrane helix</keyword>
<evidence type="ECO:0000256" key="2">
    <source>
        <dbReference type="RuleBase" id="RU004429"/>
    </source>
</evidence>
<dbReference type="PANTHER" id="PTHR33269:SF17">
    <property type="entry name" value="NADH-UBIQUINONE OXIDOREDUCTASE CHAIN 6"/>
    <property type="match status" value="1"/>
</dbReference>
<keyword evidence="3" id="KW-0560">Oxidoreductase</keyword>
<organism evidence="3 4">
    <name type="scientific">Candidatus Criblamydia sequanensis CRIB-18</name>
    <dbReference type="NCBI Taxonomy" id="1437425"/>
    <lineage>
        <taxon>Bacteria</taxon>
        <taxon>Pseudomonadati</taxon>
        <taxon>Chlamydiota</taxon>
        <taxon>Chlamydiia</taxon>
        <taxon>Parachlamydiales</taxon>
        <taxon>Candidatus Criblamydiaceae</taxon>
        <taxon>Candidatus Criblamydia</taxon>
    </lineage>
</organism>
<comment type="similarity">
    <text evidence="1 2">Belongs to the complex I subunit 6 family.</text>
</comment>
<dbReference type="GO" id="GO:0048038">
    <property type="term" value="F:quinone binding"/>
    <property type="evidence" value="ECO:0007669"/>
    <property type="project" value="UniProtKB-UniRule"/>
</dbReference>
<keyword evidence="2" id="KW-0812">Transmembrane</keyword>
<name>A0A090CYH2_9BACT</name>
<dbReference type="EMBL" id="CCEJ010000003">
    <property type="protein sequence ID" value="CDR33441.1"/>
    <property type="molecule type" value="Genomic_DNA"/>
</dbReference>
<dbReference type="GO" id="GO:0008137">
    <property type="term" value="F:NADH dehydrogenase (ubiquinone) activity"/>
    <property type="evidence" value="ECO:0007669"/>
    <property type="project" value="UniProtKB-UniRule"/>
</dbReference>
<dbReference type="PANTHER" id="PTHR33269">
    <property type="entry name" value="NADH-UBIQUINONE OXIDOREDUCTASE CHAIN 6"/>
    <property type="match status" value="1"/>
</dbReference>
<feature type="transmembrane region" description="Helical" evidence="2">
    <location>
        <begin position="6"/>
        <end position="23"/>
    </location>
</feature>
<comment type="function">
    <text evidence="2">NDH-1 shuttles electrons from NADH, via FMN and iron-sulfur (Fe-S) centers, to quinones in the respiratory chain. Couples the redox reaction to proton translocation (for every two electrons transferred, four hydrogen ions are translocated across the cytoplasmic membrane), and thus conserves the redox energy in a proton gradient.</text>
</comment>
<dbReference type="InterPro" id="IPR001457">
    <property type="entry name" value="NADH_UbQ/plastoQ_OxRdtase_su6"/>
</dbReference>
<dbReference type="EC" id="7.1.1.-" evidence="2"/>
<dbReference type="STRING" id="1437425.CSEC_0608"/>
<dbReference type="Gene3D" id="1.20.120.1200">
    <property type="entry name" value="NADH-ubiquinone/plastoquinone oxidoreductase chain 6, subunit NuoJ"/>
    <property type="match status" value="1"/>
</dbReference>
<reference evidence="3" key="2">
    <citation type="submission" date="2014-09" db="EMBL/GenBank/DDBJ databases">
        <title>Criblamydia sequanensis harbors a mega-plasmid encoding arsenite resistance.</title>
        <authorList>
            <person name="Bertelli C."/>
            <person name="Goesmann A."/>
            <person name="Greub G."/>
        </authorList>
    </citation>
    <scope>NUCLEOTIDE SEQUENCE [LARGE SCALE GENOMIC DNA]</scope>
    <source>
        <strain evidence="3">CRIB-18</strain>
    </source>
</reference>
<keyword evidence="2" id="KW-0874">Quinone</keyword>